<dbReference type="SUPFAM" id="SSF53383">
    <property type="entry name" value="PLP-dependent transferases"/>
    <property type="match status" value="1"/>
</dbReference>
<dbReference type="Gene3D" id="3.90.1150.10">
    <property type="entry name" value="Aspartate Aminotransferase, domain 1"/>
    <property type="match status" value="1"/>
</dbReference>
<dbReference type="RefSeq" id="WP_154755997.1">
    <property type="nucleotide sequence ID" value="NZ_WMBA01000007.1"/>
</dbReference>
<dbReference type="PANTHER" id="PTHR11986">
    <property type="entry name" value="AMINOTRANSFERASE CLASS III"/>
    <property type="match status" value="1"/>
</dbReference>
<dbReference type="GO" id="GO:0017000">
    <property type="term" value="P:antibiotic biosynthetic process"/>
    <property type="evidence" value="ECO:0007669"/>
    <property type="project" value="UniProtKB-KW"/>
</dbReference>
<evidence type="ECO:0000313" key="8">
    <source>
        <dbReference type="Proteomes" id="UP000440096"/>
    </source>
</evidence>
<dbReference type="PIRSF" id="PIRSF000521">
    <property type="entry name" value="Transaminase_4ab_Lys_Orn"/>
    <property type="match status" value="1"/>
</dbReference>
<keyword evidence="5" id="KW-0045">Antibiotic biosynthesis</keyword>
<dbReference type="Pfam" id="PF00202">
    <property type="entry name" value="Aminotran_3"/>
    <property type="match status" value="1"/>
</dbReference>
<dbReference type="InterPro" id="IPR049704">
    <property type="entry name" value="Aminotrans_3_PPA_site"/>
</dbReference>
<proteinExistence type="inferred from homology"/>
<sequence>MTAAVDRQHVLATYRRHLSVGRARLAALTGGAMEIRSAGSRVYDADGVEYLDCGGYGVFLVGHCHPRVVDAVVAQIRTHPLSTRLLLEPAAATAADALASVAPPGLARVHFVNSGAEATETAIKLARLHGKTRLVSAANGFHGKTAGALSLTASSLYQDPFRPLLPGVTHVPYGDAAALDAVLTEVPGQACVVVEPVQGEGGVVLPPPGYLRQVARLCRTHGALLVLDEIQTGLGRLGHWWGADRDGAVPDMLLAGKNLSGGVIPVAAVLATDEVYAPLNKDPFLHSSTFAAAPVAMAAATATVSTIADEGLVPRAGELGRRLLPELRTVLDEHGPGLAVDVRGAGLLIGIELRDESVAGDFVLELINQRVLVNHSLNAHRVIRLTPPAVFGDADVDWLLTAFATAARTVAALAEEHQR</sequence>
<dbReference type="GO" id="GO:0030170">
    <property type="term" value="F:pyridoxal phosphate binding"/>
    <property type="evidence" value="ECO:0007669"/>
    <property type="project" value="InterPro"/>
</dbReference>
<evidence type="ECO:0000256" key="2">
    <source>
        <dbReference type="ARBA" id="ARBA00022576"/>
    </source>
</evidence>
<evidence type="ECO:0000256" key="4">
    <source>
        <dbReference type="ARBA" id="ARBA00022898"/>
    </source>
</evidence>
<organism evidence="7 8">
    <name type="scientific">Amycolatopsis pithecellobii</name>
    <dbReference type="NCBI Taxonomy" id="664692"/>
    <lineage>
        <taxon>Bacteria</taxon>
        <taxon>Bacillati</taxon>
        <taxon>Actinomycetota</taxon>
        <taxon>Actinomycetes</taxon>
        <taxon>Pseudonocardiales</taxon>
        <taxon>Pseudonocardiaceae</taxon>
        <taxon>Amycolatopsis</taxon>
    </lineage>
</organism>
<dbReference type="InterPro" id="IPR015422">
    <property type="entry name" value="PyrdxlP-dep_Trfase_small"/>
</dbReference>
<dbReference type="InterPro" id="IPR005814">
    <property type="entry name" value="Aminotrans_3"/>
</dbReference>
<keyword evidence="3 7" id="KW-0808">Transferase</keyword>
<dbReference type="AlphaFoldDB" id="A0A6N7YP36"/>
<keyword evidence="4 6" id="KW-0663">Pyridoxal phosphate</keyword>
<dbReference type="CDD" id="cd00610">
    <property type="entry name" value="OAT_like"/>
    <property type="match status" value="1"/>
</dbReference>
<comment type="caution">
    <text evidence="7">The sequence shown here is derived from an EMBL/GenBank/DDBJ whole genome shotgun (WGS) entry which is preliminary data.</text>
</comment>
<reference evidence="7 8" key="1">
    <citation type="submission" date="2019-11" db="EMBL/GenBank/DDBJ databases">
        <title>Draft genome of Amycolatopsis RM579.</title>
        <authorList>
            <person name="Duangmal K."/>
            <person name="Mingma R."/>
        </authorList>
    </citation>
    <scope>NUCLEOTIDE SEQUENCE [LARGE SCALE GENOMIC DNA]</scope>
    <source>
        <strain evidence="7 8">RM579</strain>
    </source>
</reference>
<comment type="cofactor">
    <cofactor evidence="1">
        <name>pyridoxal 5'-phosphate</name>
        <dbReference type="ChEBI" id="CHEBI:597326"/>
    </cofactor>
</comment>
<evidence type="ECO:0000256" key="5">
    <source>
        <dbReference type="ARBA" id="ARBA00023194"/>
    </source>
</evidence>
<comment type="similarity">
    <text evidence="6">Belongs to the class-III pyridoxal-phosphate-dependent aminotransferase family.</text>
</comment>
<gene>
    <name evidence="7" type="ORF">GKO32_07210</name>
</gene>
<evidence type="ECO:0000256" key="3">
    <source>
        <dbReference type="ARBA" id="ARBA00022679"/>
    </source>
</evidence>
<dbReference type="Proteomes" id="UP000440096">
    <property type="component" value="Unassembled WGS sequence"/>
</dbReference>
<evidence type="ECO:0000256" key="6">
    <source>
        <dbReference type="RuleBase" id="RU003560"/>
    </source>
</evidence>
<protein>
    <submittedName>
        <fullName evidence="7">Aminotransferase class III-fold pyridoxal phosphate-dependent enzyme</fullName>
    </submittedName>
</protein>
<dbReference type="GO" id="GO:0008483">
    <property type="term" value="F:transaminase activity"/>
    <property type="evidence" value="ECO:0007669"/>
    <property type="project" value="UniProtKB-KW"/>
</dbReference>
<dbReference type="Gene3D" id="3.40.640.10">
    <property type="entry name" value="Type I PLP-dependent aspartate aminotransferase-like (Major domain)"/>
    <property type="match status" value="1"/>
</dbReference>
<dbReference type="GO" id="GO:0042802">
    <property type="term" value="F:identical protein binding"/>
    <property type="evidence" value="ECO:0007669"/>
    <property type="project" value="TreeGrafter"/>
</dbReference>
<dbReference type="OrthoDB" id="9801052at2"/>
<dbReference type="InterPro" id="IPR015421">
    <property type="entry name" value="PyrdxlP-dep_Trfase_major"/>
</dbReference>
<dbReference type="FunFam" id="3.40.640.10:FF:000004">
    <property type="entry name" value="Acetylornithine aminotransferase"/>
    <property type="match status" value="1"/>
</dbReference>
<dbReference type="InterPro" id="IPR050103">
    <property type="entry name" value="Class-III_PLP-dep_AT"/>
</dbReference>
<dbReference type="EMBL" id="WMBA01000007">
    <property type="protein sequence ID" value="MTD53772.1"/>
    <property type="molecule type" value="Genomic_DNA"/>
</dbReference>
<accession>A0A6N7YP36</accession>
<keyword evidence="2 7" id="KW-0032">Aminotransferase</keyword>
<dbReference type="InterPro" id="IPR015424">
    <property type="entry name" value="PyrdxlP-dep_Trfase"/>
</dbReference>
<evidence type="ECO:0000256" key="1">
    <source>
        <dbReference type="ARBA" id="ARBA00001933"/>
    </source>
</evidence>
<dbReference type="PROSITE" id="PS00600">
    <property type="entry name" value="AA_TRANSFER_CLASS_3"/>
    <property type="match status" value="1"/>
</dbReference>
<keyword evidence="8" id="KW-1185">Reference proteome</keyword>
<evidence type="ECO:0000313" key="7">
    <source>
        <dbReference type="EMBL" id="MTD53772.1"/>
    </source>
</evidence>
<name>A0A6N7YP36_9PSEU</name>
<dbReference type="PANTHER" id="PTHR11986:SF79">
    <property type="entry name" value="ACETYLORNITHINE AMINOTRANSFERASE, MITOCHONDRIAL"/>
    <property type="match status" value="1"/>
</dbReference>